<name>A0AAV9XW28_9CRYT</name>
<keyword evidence="2" id="KW-1185">Reference proteome</keyword>
<comment type="caution">
    <text evidence="1">The sequence shown here is derived from an EMBL/GenBank/DDBJ whole genome shotgun (WGS) entry which is preliminary data.</text>
</comment>
<dbReference type="Proteomes" id="UP001311799">
    <property type="component" value="Unassembled WGS sequence"/>
</dbReference>
<organism evidence="1 2">
    <name type="scientific">Cryptosporidium xiaoi</name>
    <dbReference type="NCBI Taxonomy" id="659607"/>
    <lineage>
        <taxon>Eukaryota</taxon>
        <taxon>Sar</taxon>
        <taxon>Alveolata</taxon>
        <taxon>Apicomplexa</taxon>
        <taxon>Conoidasida</taxon>
        <taxon>Coccidia</taxon>
        <taxon>Eucoccidiorida</taxon>
        <taxon>Eimeriorina</taxon>
        <taxon>Cryptosporidiidae</taxon>
        <taxon>Cryptosporidium</taxon>
    </lineage>
</organism>
<protein>
    <submittedName>
        <fullName evidence="1">Uncharacterized protein</fullName>
    </submittedName>
</protein>
<proteinExistence type="predicted"/>
<dbReference type="AlphaFoldDB" id="A0AAV9XW28"/>
<gene>
    <name evidence="1" type="ORF">RS030_273695</name>
</gene>
<accession>A0AAV9XW28</accession>
<dbReference type="EMBL" id="JAWDEY010000019">
    <property type="protein sequence ID" value="KAK6588953.1"/>
    <property type="molecule type" value="Genomic_DNA"/>
</dbReference>
<evidence type="ECO:0000313" key="1">
    <source>
        <dbReference type="EMBL" id="KAK6588953.1"/>
    </source>
</evidence>
<evidence type="ECO:0000313" key="2">
    <source>
        <dbReference type="Proteomes" id="UP001311799"/>
    </source>
</evidence>
<reference evidence="1 2" key="1">
    <citation type="submission" date="2023-10" db="EMBL/GenBank/DDBJ databases">
        <title>Comparative genomics analysis reveals potential genetic determinants of host preference in Cryptosporidium xiaoi.</title>
        <authorList>
            <person name="Xiao L."/>
            <person name="Li J."/>
        </authorList>
    </citation>
    <scope>NUCLEOTIDE SEQUENCE [LARGE SCALE GENOMIC DNA]</scope>
    <source>
        <strain evidence="1 2">52996</strain>
    </source>
</reference>
<sequence length="113" mass="13688">MTRKRRTDWDDDSDETEGSLNIEEWKKDFFKDSGETQINGGSFEKDQNYARKEELELLEMMDPDAFDRVPMIYEEKDPEFIEENWKETRQYLTQDYVKKSKLANRKLKNRAFS</sequence>